<dbReference type="PROSITE" id="PS50106">
    <property type="entry name" value="PDZ"/>
    <property type="match status" value="1"/>
</dbReference>
<evidence type="ECO:0000313" key="7">
    <source>
        <dbReference type="EMBL" id="MVT11559.1"/>
    </source>
</evidence>
<dbReference type="Gene3D" id="2.30.42.10">
    <property type="match status" value="1"/>
</dbReference>
<keyword evidence="4 5" id="KW-0720">Serine protease</keyword>
<keyword evidence="3 5" id="KW-0378">Hydrolase</keyword>
<dbReference type="InterPro" id="IPR005151">
    <property type="entry name" value="Tail-specific_protease"/>
</dbReference>
<dbReference type="GO" id="GO:0007165">
    <property type="term" value="P:signal transduction"/>
    <property type="evidence" value="ECO:0007669"/>
    <property type="project" value="TreeGrafter"/>
</dbReference>
<evidence type="ECO:0000313" key="8">
    <source>
        <dbReference type="Proteomes" id="UP000461730"/>
    </source>
</evidence>
<protein>
    <submittedName>
        <fullName evidence="7">PDZ domain-containing protein</fullName>
    </submittedName>
</protein>
<dbReference type="GO" id="GO:0004175">
    <property type="term" value="F:endopeptidase activity"/>
    <property type="evidence" value="ECO:0007669"/>
    <property type="project" value="TreeGrafter"/>
</dbReference>
<evidence type="ECO:0000256" key="2">
    <source>
        <dbReference type="ARBA" id="ARBA00022670"/>
    </source>
</evidence>
<gene>
    <name evidence="7" type="ORF">GO493_25075</name>
</gene>
<dbReference type="Proteomes" id="UP000461730">
    <property type="component" value="Unassembled WGS sequence"/>
</dbReference>
<dbReference type="SMART" id="SM00245">
    <property type="entry name" value="TSPc"/>
    <property type="match status" value="1"/>
</dbReference>
<comment type="similarity">
    <text evidence="1 5">Belongs to the peptidase S41A family.</text>
</comment>
<keyword evidence="8" id="KW-1185">Reference proteome</keyword>
<reference evidence="7 8" key="1">
    <citation type="submission" date="2019-12" db="EMBL/GenBank/DDBJ databases">
        <title>Chitinophaga sp. strain ysch24 (GDMCC 1.1355), whole genome shotgun sequence.</title>
        <authorList>
            <person name="Zhang X."/>
        </authorList>
    </citation>
    <scope>NUCLEOTIDE SEQUENCE [LARGE SCALE GENOMIC DNA]</scope>
    <source>
        <strain evidence="8">ysch24</strain>
    </source>
</reference>
<evidence type="ECO:0000256" key="1">
    <source>
        <dbReference type="ARBA" id="ARBA00009179"/>
    </source>
</evidence>
<evidence type="ECO:0000256" key="3">
    <source>
        <dbReference type="ARBA" id="ARBA00022801"/>
    </source>
</evidence>
<dbReference type="InterPro" id="IPR001478">
    <property type="entry name" value="PDZ"/>
</dbReference>
<dbReference type="AlphaFoldDB" id="A0A7K1UB03"/>
<dbReference type="EMBL" id="WRXN01000014">
    <property type="protein sequence ID" value="MVT11559.1"/>
    <property type="molecule type" value="Genomic_DNA"/>
</dbReference>
<dbReference type="InterPro" id="IPR004447">
    <property type="entry name" value="Peptidase_S41A"/>
</dbReference>
<dbReference type="PANTHER" id="PTHR32060">
    <property type="entry name" value="TAIL-SPECIFIC PROTEASE"/>
    <property type="match status" value="1"/>
</dbReference>
<evidence type="ECO:0000256" key="4">
    <source>
        <dbReference type="ARBA" id="ARBA00022825"/>
    </source>
</evidence>
<dbReference type="InterPro" id="IPR029045">
    <property type="entry name" value="ClpP/crotonase-like_dom_sf"/>
</dbReference>
<dbReference type="GO" id="GO:0030288">
    <property type="term" value="C:outer membrane-bounded periplasmic space"/>
    <property type="evidence" value="ECO:0007669"/>
    <property type="project" value="TreeGrafter"/>
</dbReference>
<dbReference type="Gene3D" id="3.30.750.44">
    <property type="match status" value="1"/>
</dbReference>
<dbReference type="SUPFAM" id="SSF52096">
    <property type="entry name" value="ClpP/crotonase"/>
    <property type="match status" value="1"/>
</dbReference>
<keyword evidence="2 5" id="KW-0645">Protease</keyword>
<dbReference type="Pfam" id="PF13180">
    <property type="entry name" value="PDZ_2"/>
    <property type="match status" value="1"/>
</dbReference>
<organism evidence="7 8">
    <name type="scientific">Chitinophaga tropicalis</name>
    <dbReference type="NCBI Taxonomy" id="2683588"/>
    <lineage>
        <taxon>Bacteria</taxon>
        <taxon>Pseudomonadati</taxon>
        <taxon>Bacteroidota</taxon>
        <taxon>Chitinophagia</taxon>
        <taxon>Chitinophagales</taxon>
        <taxon>Chitinophagaceae</taxon>
        <taxon>Chitinophaga</taxon>
    </lineage>
</organism>
<dbReference type="PANTHER" id="PTHR32060:SF30">
    <property type="entry name" value="CARBOXY-TERMINAL PROCESSING PROTEASE CTPA"/>
    <property type="match status" value="1"/>
</dbReference>
<dbReference type="NCBIfam" id="TIGR00225">
    <property type="entry name" value="prc"/>
    <property type="match status" value="1"/>
</dbReference>
<evidence type="ECO:0000259" key="6">
    <source>
        <dbReference type="PROSITE" id="PS50106"/>
    </source>
</evidence>
<sequence>MIMSNRKLNVFLPILFAIVLALGMYLGHKMPGANTGAQTLLFSRGARAPLQEVMDLLKFKYVDTLQVADLQQEAIEGLLSHLDPHSVYIPPSHLQEVNEDLEGRFQGIGVEFNIIADTVNVISVVAGGPSETAGVQSGDKIIKVNDTLVAGNGISAEKIRKLLRGPKNSKVQVTMLRKQKMLPIQIIRGDIPLYSIDASYMATPQIGYIKISKFAGTTYQEFMDAIRKLEKAGMTKLVVDLRQNPGGYLDAATRIADELLDDNKLILYTKGQSYPRTDYKCEKPGLFEKGELAILTDEGSASASEILAGAVQDWDRGTIIGRRTFGKGLVQEQFDLSNGGALRLTIARYYIPSGRSIQKSYANGREAYDEDILNRFNHGEFVSKDSIHPLDTVPYKTAGGRIVYGGGGITPDIFIPFDTSRFSNILTGMYSRNTFSNFAYQYYNSHREDFSRYKDPTQFTNQFQVSNELYNSYKSFAAKDSIRGIENIKPRDEAEIKSRIKALLARQIWSYAGFYQSLNKDDEMMRKAIEVLNNNTPLK</sequence>
<dbReference type="Pfam" id="PF03572">
    <property type="entry name" value="Peptidase_S41"/>
    <property type="match status" value="1"/>
</dbReference>
<name>A0A7K1UB03_9BACT</name>
<dbReference type="Gene3D" id="3.90.226.10">
    <property type="entry name" value="2-enoyl-CoA Hydratase, Chain A, domain 1"/>
    <property type="match status" value="1"/>
</dbReference>
<proteinExistence type="inferred from homology"/>
<dbReference type="SMART" id="SM00228">
    <property type="entry name" value="PDZ"/>
    <property type="match status" value="1"/>
</dbReference>
<comment type="caution">
    <text evidence="7">The sequence shown here is derived from an EMBL/GenBank/DDBJ whole genome shotgun (WGS) entry which is preliminary data.</text>
</comment>
<accession>A0A7K1UB03</accession>
<dbReference type="CDD" id="cd06782">
    <property type="entry name" value="cpPDZ_CPP-like"/>
    <property type="match status" value="1"/>
</dbReference>
<dbReference type="InterPro" id="IPR036034">
    <property type="entry name" value="PDZ_sf"/>
</dbReference>
<dbReference type="GO" id="GO:0006508">
    <property type="term" value="P:proteolysis"/>
    <property type="evidence" value="ECO:0007669"/>
    <property type="project" value="UniProtKB-KW"/>
</dbReference>
<evidence type="ECO:0000256" key="5">
    <source>
        <dbReference type="RuleBase" id="RU004404"/>
    </source>
</evidence>
<dbReference type="CDD" id="cd07560">
    <property type="entry name" value="Peptidase_S41_CPP"/>
    <property type="match status" value="1"/>
</dbReference>
<feature type="domain" description="PDZ" evidence="6">
    <location>
        <begin position="94"/>
        <end position="164"/>
    </location>
</feature>
<dbReference type="SUPFAM" id="SSF50156">
    <property type="entry name" value="PDZ domain-like"/>
    <property type="match status" value="1"/>
</dbReference>
<dbReference type="GO" id="GO:0008236">
    <property type="term" value="F:serine-type peptidase activity"/>
    <property type="evidence" value="ECO:0007669"/>
    <property type="project" value="UniProtKB-KW"/>
</dbReference>